<dbReference type="EMBL" id="FZPH01000018">
    <property type="protein sequence ID" value="SNT64819.1"/>
    <property type="molecule type" value="Genomic_DNA"/>
</dbReference>
<proteinExistence type="predicted"/>
<evidence type="ECO:0000259" key="3">
    <source>
        <dbReference type="PROSITE" id="PS51186"/>
    </source>
</evidence>
<dbReference type="Pfam" id="PF00583">
    <property type="entry name" value="Acetyltransf_1"/>
    <property type="match status" value="1"/>
</dbReference>
<gene>
    <name evidence="4" type="ORF">SAMN05421812_11885</name>
</gene>
<dbReference type="Gene3D" id="3.40.630.30">
    <property type="match status" value="1"/>
</dbReference>
<dbReference type="GO" id="GO:0016747">
    <property type="term" value="F:acyltransferase activity, transferring groups other than amino-acyl groups"/>
    <property type="evidence" value="ECO:0007669"/>
    <property type="project" value="InterPro"/>
</dbReference>
<name>A0A239PEI8_9ACTN</name>
<keyword evidence="5" id="KW-1185">Reference proteome</keyword>
<sequence length="196" mass="21615">MLTIRPETPDDIDDVAAVHVRAWQSGYAGIIPKEVLDALDPRQRAAQRRQRHGTDGFQTLVATSGVATSGSTDGRPTSATDDQEVLGFVTIGPYRNQQDRTNLDPTIGEVLAIYLEPTHIGTGIGRELMGAALTELTRRGYKEARLWVLEANHRTRRFYERAGFTPDGERATYDVVVPSSGDRVPLPELRYARALG</sequence>
<dbReference type="PANTHER" id="PTHR43877">
    <property type="entry name" value="AMINOALKYLPHOSPHONATE N-ACETYLTRANSFERASE-RELATED-RELATED"/>
    <property type="match status" value="1"/>
</dbReference>
<dbReference type="InterPro" id="IPR050832">
    <property type="entry name" value="Bact_Acetyltransf"/>
</dbReference>
<organism evidence="4 5">
    <name type="scientific">Asanoa hainanensis</name>
    <dbReference type="NCBI Taxonomy" id="560556"/>
    <lineage>
        <taxon>Bacteria</taxon>
        <taxon>Bacillati</taxon>
        <taxon>Actinomycetota</taxon>
        <taxon>Actinomycetes</taxon>
        <taxon>Micromonosporales</taxon>
        <taxon>Micromonosporaceae</taxon>
        <taxon>Asanoa</taxon>
    </lineage>
</organism>
<dbReference type="OrthoDB" id="5243635at2"/>
<dbReference type="PROSITE" id="PS51186">
    <property type="entry name" value="GNAT"/>
    <property type="match status" value="1"/>
</dbReference>
<dbReference type="InterPro" id="IPR000182">
    <property type="entry name" value="GNAT_dom"/>
</dbReference>
<evidence type="ECO:0000313" key="4">
    <source>
        <dbReference type="EMBL" id="SNT64819.1"/>
    </source>
</evidence>
<protein>
    <submittedName>
        <fullName evidence="4">L-amino acid N-acyltransferase YncA</fullName>
    </submittedName>
</protein>
<keyword evidence="2 4" id="KW-0012">Acyltransferase</keyword>
<keyword evidence="1 4" id="KW-0808">Transferase</keyword>
<dbReference type="CDD" id="cd04301">
    <property type="entry name" value="NAT_SF"/>
    <property type="match status" value="1"/>
</dbReference>
<evidence type="ECO:0000256" key="1">
    <source>
        <dbReference type="ARBA" id="ARBA00022679"/>
    </source>
</evidence>
<reference evidence="4 5" key="1">
    <citation type="submission" date="2017-06" db="EMBL/GenBank/DDBJ databases">
        <authorList>
            <person name="Kim H.J."/>
            <person name="Triplett B.A."/>
        </authorList>
    </citation>
    <scope>NUCLEOTIDE SEQUENCE [LARGE SCALE GENOMIC DNA]</scope>
    <source>
        <strain evidence="4 5">CGMCC 4.5593</strain>
    </source>
</reference>
<dbReference type="Proteomes" id="UP000198362">
    <property type="component" value="Unassembled WGS sequence"/>
</dbReference>
<feature type="domain" description="N-acetyltransferase" evidence="3">
    <location>
        <begin position="2"/>
        <end position="196"/>
    </location>
</feature>
<accession>A0A239PEI8</accession>
<dbReference type="SUPFAM" id="SSF55729">
    <property type="entry name" value="Acyl-CoA N-acyltransferases (Nat)"/>
    <property type="match status" value="1"/>
</dbReference>
<dbReference type="InterPro" id="IPR016181">
    <property type="entry name" value="Acyl_CoA_acyltransferase"/>
</dbReference>
<evidence type="ECO:0000313" key="5">
    <source>
        <dbReference type="Proteomes" id="UP000198362"/>
    </source>
</evidence>
<evidence type="ECO:0000256" key="2">
    <source>
        <dbReference type="ARBA" id="ARBA00023315"/>
    </source>
</evidence>
<dbReference type="AlphaFoldDB" id="A0A239PEI8"/>
<dbReference type="RefSeq" id="WP_089254624.1">
    <property type="nucleotide sequence ID" value="NZ_FZPH01000018.1"/>
</dbReference>
<dbReference type="PANTHER" id="PTHR43877:SF2">
    <property type="entry name" value="AMINOALKYLPHOSPHONATE N-ACETYLTRANSFERASE-RELATED"/>
    <property type="match status" value="1"/>
</dbReference>